<dbReference type="RefSeq" id="WP_216437717.1">
    <property type="nucleotide sequence ID" value="NZ_JAHLQF010000001.1"/>
</dbReference>
<keyword evidence="2" id="KW-1185">Reference proteome</keyword>
<comment type="caution">
    <text evidence="1">The sequence shown here is derived from an EMBL/GenBank/DDBJ whole genome shotgun (WGS) entry which is preliminary data.</text>
</comment>
<accession>A0ABS6EDP8</accession>
<protein>
    <submittedName>
        <fullName evidence="1">Uncharacterized protein</fullName>
    </submittedName>
</protein>
<name>A0ABS6EDP8_9CLOT</name>
<dbReference type="EMBL" id="JAHLQF010000001">
    <property type="protein sequence ID" value="MBU5483331.1"/>
    <property type="molecule type" value="Genomic_DNA"/>
</dbReference>
<sequence length="47" mass="5588">MSTNKYQIVDAQYINQQLVVRYNCLELNMSDEIPNVTLFPFNAEWMC</sequence>
<proteinExistence type="predicted"/>
<gene>
    <name evidence="1" type="ORF">KQI86_03260</name>
</gene>
<evidence type="ECO:0000313" key="1">
    <source>
        <dbReference type="EMBL" id="MBU5483331.1"/>
    </source>
</evidence>
<reference evidence="1 2" key="1">
    <citation type="submission" date="2021-06" db="EMBL/GenBank/DDBJ databases">
        <authorList>
            <person name="Sun Q."/>
            <person name="Li D."/>
        </authorList>
    </citation>
    <scope>NUCLEOTIDE SEQUENCE [LARGE SCALE GENOMIC DNA]</scope>
    <source>
        <strain evidence="1 2">MSJ-11</strain>
    </source>
</reference>
<organism evidence="1 2">
    <name type="scientific">Clostridium mobile</name>
    <dbReference type="NCBI Taxonomy" id="2841512"/>
    <lineage>
        <taxon>Bacteria</taxon>
        <taxon>Bacillati</taxon>
        <taxon>Bacillota</taxon>
        <taxon>Clostridia</taxon>
        <taxon>Eubacteriales</taxon>
        <taxon>Clostridiaceae</taxon>
        <taxon>Clostridium</taxon>
    </lineage>
</organism>
<dbReference type="Proteomes" id="UP000726170">
    <property type="component" value="Unassembled WGS sequence"/>
</dbReference>
<evidence type="ECO:0000313" key="2">
    <source>
        <dbReference type="Proteomes" id="UP000726170"/>
    </source>
</evidence>